<evidence type="ECO:0000313" key="2">
    <source>
        <dbReference type="Proteomes" id="UP000240904"/>
    </source>
</evidence>
<sequence>MSQVKASAIIAGASGLVGDELLHLLLAHDHFQRVYSLSRRELPFHSKKLVQIIHPELRITAWDETDITPTYGFICLGTTKKQAGSNAALEAVDFQLVKEVATTMQLLGVTNLVVISSLFAHPWSPSHYLRSKGKMEKALSKLGFSRCTFVRPGPLKGERSKPRHDEIIGQRIFALIKPLLIGPLAHLNPIPAEDVARSMLALSLEHKRVDNHSVRVVAGKSLQPHTHHSS</sequence>
<dbReference type="Proteomes" id="UP000240904">
    <property type="component" value="Unassembled WGS sequence"/>
</dbReference>
<dbReference type="RefSeq" id="WP_107284365.1">
    <property type="nucleotide sequence ID" value="NZ_PYMC01000012.1"/>
</dbReference>
<dbReference type="Pfam" id="PF08732">
    <property type="entry name" value="HIM1"/>
    <property type="match status" value="1"/>
</dbReference>
<dbReference type="EMBL" id="PYMC01000012">
    <property type="protein sequence ID" value="PSW03931.1"/>
    <property type="molecule type" value="Genomic_DNA"/>
</dbReference>
<evidence type="ECO:0000313" key="1">
    <source>
        <dbReference type="EMBL" id="PSW03931.1"/>
    </source>
</evidence>
<dbReference type="InterPro" id="IPR014843">
    <property type="entry name" value="Him1/Fmp52"/>
</dbReference>
<reference evidence="1 2" key="1">
    <citation type="submission" date="2018-03" db="EMBL/GenBank/DDBJ databases">
        <title>Whole genome sequencing of Histamine producing bacteria.</title>
        <authorList>
            <person name="Butler K."/>
        </authorList>
    </citation>
    <scope>NUCLEOTIDE SEQUENCE [LARGE SCALE GENOMIC DNA]</scope>
    <source>
        <strain evidence="1 2">DSM 16190</strain>
    </source>
</reference>
<accession>A0A2T3MVC5</accession>
<dbReference type="SUPFAM" id="SSF51735">
    <property type="entry name" value="NAD(P)-binding Rossmann-fold domains"/>
    <property type="match status" value="1"/>
</dbReference>
<protein>
    <submittedName>
        <fullName evidence="1">Nucleoside-diphosphate sugar epimerase</fullName>
    </submittedName>
</protein>
<dbReference type="PANTHER" id="PTHR14097:SF7">
    <property type="entry name" value="OXIDOREDUCTASE HTATIP2"/>
    <property type="match status" value="1"/>
</dbReference>
<gene>
    <name evidence="1" type="ORF">C9I89_16215</name>
</gene>
<keyword evidence="2" id="KW-1185">Reference proteome</keyword>
<dbReference type="AlphaFoldDB" id="A0A2T3MVC5"/>
<name>A0A2T3MVC5_9GAMM</name>
<dbReference type="InterPro" id="IPR036291">
    <property type="entry name" value="NAD(P)-bd_dom_sf"/>
</dbReference>
<organism evidence="1 2">
    <name type="scientific">Photobacterium lipolyticum</name>
    <dbReference type="NCBI Taxonomy" id="266810"/>
    <lineage>
        <taxon>Bacteria</taxon>
        <taxon>Pseudomonadati</taxon>
        <taxon>Pseudomonadota</taxon>
        <taxon>Gammaproteobacteria</taxon>
        <taxon>Vibrionales</taxon>
        <taxon>Vibrionaceae</taxon>
        <taxon>Photobacterium</taxon>
    </lineage>
</organism>
<comment type="caution">
    <text evidence="1">The sequence shown here is derived from an EMBL/GenBank/DDBJ whole genome shotgun (WGS) entry which is preliminary data.</text>
</comment>
<dbReference type="OrthoDB" id="9798632at2"/>
<dbReference type="PANTHER" id="PTHR14097">
    <property type="entry name" value="OXIDOREDUCTASE HTATIP2"/>
    <property type="match status" value="1"/>
</dbReference>
<proteinExistence type="predicted"/>
<dbReference type="Gene3D" id="3.40.50.720">
    <property type="entry name" value="NAD(P)-binding Rossmann-like Domain"/>
    <property type="match status" value="1"/>
</dbReference>